<dbReference type="GO" id="GO:0016616">
    <property type="term" value="F:oxidoreductase activity, acting on the CH-OH group of donors, NAD or NADP as acceptor"/>
    <property type="evidence" value="ECO:0007669"/>
    <property type="project" value="InterPro"/>
</dbReference>
<evidence type="ECO:0000256" key="1">
    <source>
        <dbReference type="ARBA" id="ARBA00009219"/>
    </source>
</evidence>
<dbReference type="InterPro" id="IPR002225">
    <property type="entry name" value="3Beta_OHSteriod_DH/Estase"/>
</dbReference>
<organism evidence="4 5">
    <name type="scientific">Coniella lustricola</name>
    <dbReference type="NCBI Taxonomy" id="2025994"/>
    <lineage>
        <taxon>Eukaryota</taxon>
        <taxon>Fungi</taxon>
        <taxon>Dikarya</taxon>
        <taxon>Ascomycota</taxon>
        <taxon>Pezizomycotina</taxon>
        <taxon>Sordariomycetes</taxon>
        <taxon>Sordariomycetidae</taxon>
        <taxon>Diaporthales</taxon>
        <taxon>Schizoparmaceae</taxon>
        <taxon>Coniella</taxon>
    </lineage>
</organism>
<dbReference type="InParanoid" id="A0A2T3AM77"/>
<dbReference type="PANTHER" id="PTHR43245:SF51">
    <property type="entry name" value="SHORT CHAIN DEHYDROGENASE_REDUCTASE FAMILY 42E, MEMBER 2"/>
    <property type="match status" value="1"/>
</dbReference>
<dbReference type="InterPro" id="IPR050177">
    <property type="entry name" value="Lipid_A_modif_metabolic_enz"/>
</dbReference>
<accession>A0A2T3AM77</accession>
<dbReference type="STRING" id="2025994.A0A2T3AM77"/>
<dbReference type="AlphaFoldDB" id="A0A2T3AM77"/>
<dbReference type="EMBL" id="KZ678375">
    <property type="protein sequence ID" value="PSS03494.1"/>
    <property type="molecule type" value="Genomic_DNA"/>
</dbReference>
<evidence type="ECO:0000313" key="4">
    <source>
        <dbReference type="EMBL" id="PSS03494.1"/>
    </source>
</evidence>
<dbReference type="OrthoDB" id="10058185at2759"/>
<protein>
    <recommendedName>
        <fullName evidence="3">3-beta hydroxysteroid dehydrogenase/isomerase domain-containing protein</fullName>
    </recommendedName>
</protein>
<feature type="domain" description="3-beta hydroxysteroid dehydrogenase/isomerase" evidence="3">
    <location>
        <begin position="12"/>
        <end position="277"/>
    </location>
</feature>
<keyword evidence="2" id="KW-0560">Oxidoreductase</keyword>
<proteinExistence type="inferred from homology"/>
<keyword evidence="5" id="KW-1185">Reference proteome</keyword>
<evidence type="ECO:0000259" key="3">
    <source>
        <dbReference type="Pfam" id="PF01073"/>
    </source>
</evidence>
<gene>
    <name evidence="4" type="ORF">BD289DRAFT_421406</name>
</gene>
<comment type="similarity">
    <text evidence="1">Belongs to the 3-beta-HSD family.</text>
</comment>
<dbReference type="Pfam" id="PF01073">
    <property type="entry name" value="3Beta_HSD"/>
    <property type="match status" value="1"/>
</dbReference>
<sequence>MASSNPLLGTVLVTGGCGFLGYHLVGSLLADPEIGPVHVLDLDTTRNTHPDAHYTRGSVTDSPAVLLSFLERIQPRVIFHAASPSATYASSSSFYGTNVRGTENLLHQANKLSYIQALVYTSSIDIYANPPHQNISEHQPLLPDHPPFWAGVTEYDRTKTMAHRLVLAANDPVRLKTAAIVSAHIWGVRDSQSTSFYFDSFSDPSTALVQIGPGGNRVSTVEVGNCAAAHILAAKALVDPSRIKPANSKEYDPRVDGEAFNVTDGVEVDFWNHYRDVCRLIRQAESNDALKTRVVPVWVFRLVVLCIRWALLVFTLGLVEPPTSLTRTALSWCVEDHLLDDGKAQVVLGYRPREMDRQKLLVESVEWERERRRQLAEKKGQ</sequence>
<dbReference type="InterPro" id="IPR036291">
    <property type="entry name" value="NAD(P)-bd_dom_sf"/>
</dbReference>
<dbReference type="Gene3D" id="3.40.50.720">
    <property type="entry name" value="NAD(P)-binding Rossmann-like Domain"/>
    <property type="match status" value="1"/>
</dbReference>
<dbReference type="GO" id="GO:0006694">
    <property type="term" value="P:steroid biosynthetic process"/>
    <property type="evidence" value="ECO:0007669"/>
    <property type="project" value="InterPro"/>
</dbReference>
<dbReference type="Proteomes" id="UP000241462">
    <property type="component" value="Unassembled WGS sequence"/>
</dbReference>
<reference evidence="4 5" key="1">
    <citation type="journal article" date="2018" name="Mycol. Prog.">
        <title>Coniella lustricola, a new species from submerged detritus.</title>
        <authorList>
            <person name="Raudabaugh D.B."/>
            <person name="Iturriaga T."/>
            <person name="Carver A."/>
            <person name="Mondo S."/>
            <person name="Pangilinan J."/>
            <person name="Lipzen A."/>
            <person name="He G."/>
            <person name="Amirebrahimi M."/>
            <person name="Grigoriev I.V."/>
            <person name="Miller A.N."/>
        </authorList>
    </citation>
    <scope>NUCLEOTIDE SEQUENCE [LARGE SCALE GENOMIC DNA]</scope>
    <source>
        <strain evidence="4 5">B22-T-1</strain>
    </source>
</reference>
<dbReference type="PANTHER" id="PTHR43245">
    <property type="entry name" value="BIFUNCTIONAL POLYMYXIN RESISTANCE PROTEIN ARNA"/>
    <property type="match status" value="1"/>
</dbReference>
<evidence type="ECO:0000313" key="5">
    <source>
        <dbReference type="Proteomes" id="UP000241462"/>
    </source>
</evidence>
<evidence type="ECO:0000256" key="2">
    <source>
        <dbReference type="ARBA" id="ARBA00023002"/>
    </source>
</evidence>
<dbReference type="SUPFAM" id="SSF51735">
    <property type="entry name" value="NAD(P)-binding Rossmann-fold domains"/>
    <property type="match status" value="1"/>
</dbReference>
<name>A0A2T3AM77_9PEZI</name>